<protein>
    <recommendedName>
        <fullName evidence="1">DDE-1 domain-containing protein</fullName>
    </recommendedName>
</protein>
<dbReference type="AlphaFoldDB" id="A0A6A6DWV3"/>
<dbReference type="EMBL" id="ML994639">
    <property type="protein sequence ID" value="KAF2184064.1"/>
    <property type="molecule type" value="Genomic_DNA"/>
</dbReference>
<sequence length="159" mass="17992">MDVWNFDETGFRIGVGGSQYVVIMQLIKSAESPSETNHDFTMLVETINAAGETIPPFCILKGKSILFQHVAETDLDPNTLLGVSDSGYTNDQLALDFIQHFNKFSAQRQQDQFRIFLFNGHGSYLTYEFVDYCWQKSIIPVALPSYCSHILQPLNVVVF</sequence>
<dbReference type="OrthoDB" id="3943683at2759"/>
<dbReference type="Proteomes" id="UP000800200">
    <property type="component" value="Unassembled WGS sequence"/>
</dbReference>
<name>A0A6A6DWV3_9PEZI</name>
<proteinExistence type="predicted"/>
<reference evidence="2" key="1">
    <citation type="journal article" date="2020" name="Stud. Mycol.">
        <title>101 Dothideomycetes genomes: a test case for predicting lifestyles and emergence of pathogens.</title>
        <authorList>
            <person name="Haridas S."/>
            <person name="Albert R."/>
            <person name="Binder M."/>
            <person name="Bloem J."/>
            <person name="Labutti K."/>
            <person name="Salamov A."/>
            <person name="Andreopoulos B."/>
            <person name="Baker S."/>
            <person name="Barry K."/>
            <person name="Bills G."/>
            <person name="Bluhm B."/>
            <person name="Cannon C."/>
            <person name="Castanera R."/>
            <person name="Culley D."/>
            <person name="Daum C."/>
            <person name="Ezra D."/>
            <person name="Gonzalez J."/>
            <person name="Henrissat B."/>
            <person name="Kuo A."/>
            <person name="Liang C."/>
            <person name="Lipzen A."/>
            <person name="Lutzoni F."/>
            <person name="Magnuson J."/>
            <person name="Mondo S."/>
            <person name="Nolan M."/>
            <person name="Ohm R."/>
            <person name="Pangilinan J."/>
            <person name="Park H.-J."/>
            <person name="Ramirez L."/>
            <person name="Alfaro M."/>
            <person name="Sun H."/>
            <person name="Tritt A."/>
            <person name="Yoshinaga Y."/>
            <person name="Zwiers L.-H."/>
            <person name="Turgeon B."/>
            <person name="Goodwin S."/>
            <person name="Spatafora J."/>
            <person name="Crous P."/>
            <person name="Grigoriev I."/>
        </authorList>
    </citation>
    <scope>NUCLEOTIDE SEQUENCE</scope>
    <source>
        <strain evidence="2">CBS 207.26</strain>
    </source>
</reference>
<evidence type="ECO:0000259" key="1">
    <source>
        <dbReference type="Pfam" id="PF03184"/>
    </source>
</evidence>
<dbReference type="GO" id="GO:0003676">
    <property type="term" value="F:nucleic acid binding"/>
    <property type="evidence" value="ECO:0007669"/>
    <property type="project" value="InterPro"/>
</dbReference>
<organism evidence="2 3">
    <name type="scientific">Zopfia rhizophila CBS 207.26</name>
    <dbReference type="NCBI Taxonomy" id="1314779"/>
    <lineage>
        <taxon>Eukaryota</taxon>
        <taxon>Fungi</taxon>
        <taxon>Dikarya</taxon>
        <taxon>Ascomycota</taxon>
        <taxon>Pezizomycotina</taxon>
        <taxon>Dothideomycetes</taxon>
        <taxon>Dothideomycetes incertae sedis</taxon>
        <taxon>Zopfiaceae</taxon>
        <taxon>Zopfia</taxon>
    </lineage>
</organism>
<evidence type="ECO:0000313" key="2">
    <source>
        <dbReference type="EMBL" id="KAF2184064.1"/>
    </source>
</evidence>
<dbReference type="InterPro" id="IPR004875">
    <property type="entry name" value="DDE_SF_endonuclease_dom"/>
</dbReference>
<evidence type="ECO:0000313" key="3">
    <source>
        <dbReference type="Proteomes" id="UP000800200"/>
    </source>
</evidence>
<dbReference type="Pfam" id="PF03184">
    <property type="entry name" value="DDE_1"/>
    <property type="match status" value="1"/>
</dbReference>
<gene>
    <name evidence="2" type="ORF">K469DRAFT_783692</name>
</gene>
<accession>A0A6A6DWV3</accession>
<keyword evidence="3" id="KW-1185">Reference proteome</keyword>
<feature type="domain" description="DDE-1" evidence="1">
    <location>
        <begin position="39"/>
        <end position="159"/>
    </location>
</feature>